<protein>
    <recommendedName>
        <fullName evidence="6">50S ribosomal protein L33</fullName>
    </recommendedName>
</protein>
<sequence length="160" mass="18983">MRVAPSRRRRWNNILILAVVLFIGVLNLPAVIKTYFMEPPAPAYPTLLNTEWQLQAIHFPQLSLEKNQGRWRATPPSSIAPEILVERWKDLVGTEVDDETYQSFLPILRNPQTVEVWYSDREEPQRITFYQTPRFWLFKNWQDKWIAISVEQGYLLPENE</sequence>
<organism evidence="3 4">
    <name type="scientific">Vibrio diazotrophicus</name>
    <dbReference type="NCBI Taxonomy" id="685"/>
    <lineage>
        <taxon>Bacteria</taxon>
        <taxon>Pseudomonadati</taxon>
        <taxon>Pseudomonadota</taxon>
        <taxon>Gammaproteobacteria</taxon>
        <taxon>Vibrionales</taxon>
        <taxon>Vibrionaceae</taxon>
        <taxon>Vibrio</taxon>
    </lineage>
</organism>
<reference evidence="4 5" key="1">
    <citation type="submission" date="2018-01" db="EMBL/GenBank/DDBJ databases">
        <title>Draft genome sequences of six Vibrio diazotrophicus strains isolated from deep-sea sediments of the Baltic Sea.</title>
        <authorList>
            <person name="Castillo D."/>
            <person name="Vandieken V."/>
            <person name="Chiang O."/>
            <person name="Middelboe M."/>
        </authorList>
    </citation>
    <scope>NUCLEOTIDE SEQUENCE [LARGE SCALE GENOMIC DNA]</scope>
    <source>
        <strain evidence="3 4">60.27F</strain>
        <strain evidence="2 5">65.10M</strain>
    </source>
</reference>
<keyword evidence="1" id="KW-0812">Transmembrane</keyword>
<keyword evidence="5" id="KW-1185">Reference proteome</keyword>
<keyword evidence="1" id="KW-0472">Membrane</keyword>
<name>A0A2J8HRQ6_VIBDI</name>
<evidence type="ECO:0008006" key="6">
    <source>
        <dbReference type="Google" id="ProtNLM"/>
    </source>
</evidence>
<dbReference type="EMBL" id="POSK01000008">
    <property type="protein sequence ID" value="PNI04359.1"/>
    <property type="molecule type" value="Genomic_DNA"/>
</dbReference>
<evidence type="ECO:0000313" key="3">
    <source>
        <dbReference type="EMBL" id="PNI04359.1"/>
    </source>
</evidence>
<keyword evidence="1" id="KW-1133">Transmembrane helix</keyword>
<evidence type="ECO:0000313" key="4">
    <source>
        <dbReference type="Proteomes" id="UP000236449"/>
    </source>
</evidence>
<comment type="caution">
    <text evidence="3">The sequence shown here is derived from an EMBL/GenBank/DDBJ whole genome shotgun (WGS) entry which is preliminary data.</text>
</comment>
<gene>
    <name evidence="3" type="ORF">C1N32_13080</name>
    <name evidence="2" type="ORF">C1O25_09790</name>
</gene>
<accession>A0A2J8HRQ6</accession>
<dbReference type="EMBL" id="POSM01000011">
    <property type="protein sequence ID" value="PNI00950.1"/>
    <property type="molecule type" value="Genomic_DNA"/>
</dbReference>
<feature type="transmembrane region" description="Helical" evidence="1">
    <location>
        <begin position="12"/>
        <end position="32"/>
    </location>
</feature>
<dbReference type="OrthoDB" id="5829309at2"/>
<dbReference type="RefSeq" id="WP_102962974.1">
    <property type="nucleotide sequence ID" value="NZ_POSK01000008.1"/>
</dbReference>
<evidence type="ECO:0000256" key="1">
    <source>
        <dbReference type="SAM" id="Phobius"/>
    </source>
</evidence>
<dbReference type="Proteomes" id="UP000236547">
    <property type="component" value="Unassembled WGS sequence"/>
</dbReference>
<evidence type="ECO:0000313" key="5">
    <source>
        <dbReference type="Proteomes" id="UP000236547"/>
    </source>
</evidence>
<evidence type="ECO:0000313" key="2">
    <source>
        <dbReference type="EMBL" id="PNI00950.1"/>
    </source>
</evidence>
<dbReference type="AlphaFoldDB" id="A0A2J8HRQ6"/>
<dbReference type="Proteomes" id="UP000236449">
    <property type="component" value="Unassembled WGS sequence"/>
</dbReference>
<proteinExistence type="predicted"/>